<evidence type="ECO:0000256" key="5">
    <source>
        <dbReference type="ARBA" id="ARBA00022989"/>
    </source>
</evidence>
<feature type="transmembrane region" description="Helical" evidence="7">
    <location>
        <begin position="28"/>
        <end position="47"/>
    </location>
</feature>
<keyword evidence="5 7" id="KW-1133">Transmembrane helix</keyword>
<keyword evidence="6 7" id="KW-0472">Membrane</keyword>
<name>A0ABW6SLQ6_9ACTN</name>
<evidence type="ECO:0000256" key="7">
    <source>
        <dbReference type="SAM" id="Phobius"/>
    </source>
</evidence>
<comment type="caution">
    <text evidence="8">The sequence shown here is derived from an EMBL/GenBank/DDBJ whole genome shotgun (WGS) entry which is preliminary data.</text>
</comment>
<feature type="transmembrane region" description="Helical" evidence="7">
    <location>
        <begin position="292"/>
        <end position="310"/>
    </location>
</feature>
<evidence type="ECO:0000256" key="2">
    <source>
        <dbReference type="ARBA" id="ARBA00022448"/>
    </source>
</evidence>
<evidence type="ECO:0000256" key="3">
    <source>
        <dbReference type="ARBA" id="ARBA00022475"/>
    </source>
</evidence>
<keyword evidence="3" id="KW-1003">Cell membrane</keyword>
<dbReference type="Pfam" id="PF05977">
    <property type="entry name" value="MFS_3"/>
    <property type="match status" value="1"/>
</dbReference>
<comment type="subcellular location">
    <subcellularLocation>
        <location evidence="1">Cell membrane</location>
        <topology evidence="1">Multi-pass membrane protein</topology>
    </subcellularLocation>
</comment>
<feature type="transmembrane region" description="Helical" evidence="7">
    <location>
        <begin position="53"/>
        <end position="74"/>
    </location>
</feature>
<evidence type="ECO:0000313" key="9">
    <source>
        <dbReference type="Proteomes" id="UP001602013"/>
    </source>
</evidence>
<reference evidence="8 9" key="1">
    <citation type="submission" date="2024-10" db="EMBL/GenBank/DDBJ databases">
        <title>The Natural Products Discovery Center: Release of the First 8490 Sequenced Strains for Exploring Actinobacteria Biosynthetic Diversity.</title>
        <authorList>
            <person name="Kalkreuter E."/>
            <person name="Kautsar S.A."/>
            <person name="Yang D."/>
            <person name="Bader C.D."/>
            <person name="Teijaro C.N."/>
            <person name="Fluegel L."/>
            <person name="Davis C.M."/>
            <person name="Simpson J.R."/>
            <person name="Lauterbach L."/>
            <person name="Steele A.D."/>
            <person name="Gui C."/>
            <person name="Meng S."/>
            <person name="Li G."/>
            <person name="Viehrig K."/>
            <person name="Ye F."/>
            <person name="Su P."/>
            <person name="Kiefer A.F."/>
            <person name="Nichols A."/>
            <person name="Cepeda A.J."/>
            <person name="Yan W."/>
            <person name="Fan B."/>
            <person name="Jiang Y."/>
            <person name="Adhikari A."/>
            <person name="Zheng C.-J."/>
            <person name="Schuster L."/>
            <person name="Cowan T.M."/>
            <person name="Smanski M.J."/>
            <person name="Chevrette M.G."/>
            <person name="De Carvalho L.P.S."/>
            <person name="Shen B."/>
        </authorList>
    </citation>
    <scope>NUCLEOTIDE SEQUENCE [LARGE SCALE GENOMIC DNA]</scope>
    <source>
        <strain evidence="8 9">NPDC002173</strain>
    </source>
</reference>
<sequence>MPLKRSIGLLGSHPDFRRLWVGESLSQIGSQVTMVAVPLLAVGYLNASTFEVAVLTGLETLGFVLIGLPAGVWCDRLRRRPLLISTDLMRTAAIGSIPLAAAFGLLTLVHVYIAVFVIGVCTVFFDVAYQSYLPSLVGRDHLVEGNAKLEVSRTVAQVTGPAVAGGLVQALTAPIALVVDALSFAWSAAWLMRIRAEEPAPIRHENAGLRRDLAEGVSFVWRHPILRAIALSGATSVLFATAQAAIFVVFLVRTVGLSAGTIGLLFSLSGIGAVAGALMATRMARWIGQARSLLVFTFVAALAGLLVPMTNPGAGLALFVVGSTASSFCIVVFNIIQVSFRQQLCPDHLLGRMNATMRFILWGTMPLASVLGGALATAAGLRGAVWITALAGLLGPLWLLFSPLRKMRDLPSGDEAAHLAGRPLASESETSSHR</sequence>
<organism evidence="8 9">
    <name type="scientific">Microtetraspora malaysiensis</name>
    <dbReference type="NCBI Taxonomy" id="161358"/>
    <lineage>
        <taxon>Bacteria</taxon>
        <taxon>Bacillati</taxon>
        <taxon>Actinomycetota</taxon>
        <taxon>Actinomycetes</taxon>
        <taxon>Streptosporangiales</taxon>
        <taxon>Streptosporangiaceae</taxon>
        <taxon>Microtetraspora</taxon>
    </lineage>
</organism>
<dbReference type="InterPro" id="IPR036259">
    <property type="entry name" value="MFS_trans_sf"/>
</dbReference>
<feature type="transmembrane region" description="Helical" evidence="7">
    <location>
        <begin position="384"/>
        <end position="401"/>
    </location>
</feature>
<dbReference type="Gene3D" id="1.20.1250.20">
    <property type="entry name" value="MFS general substrate transporter like domains"/>
    <property type="match status" value="1"/>
</dbReference>
<evidence type="ECO:0000256" key="1">
    <source>
        <dbReference type="ARBA" id="ARBA00004651"/>
    </source>
</evidence>
<dbReference type="EMBL" id="JBIASD010000005">
    <property type="protein sequence ID" value="MFF3665877.1"/>
    <property type="molecule type" value="Genomic_DNA"/>
</dbReference>
<proteinExistence type="predicted"/>
<dbReference type="PANTHER" id="PTHR23513">
    <property type="entry name" value="INTEGRAL MEMBRANE EFFLUX PROTEIN-RELATED"/>
    <property type="match status" value="1"/>
</dbReference>
<dbReference type="Proteomes" id="UP001602013">
    <property type="component" value="Unassembled WGS sequence"/>
</dbReference>
<feature type="transmembrane region" description="Helical" evidence="7">
    <location>
        <begin position="228"/>
        <end position="251"/>
    </location>
</feature>
<dbReference type="CDD" id="cd06173">
    <property type="entry name" value="MFS_MefA_like"/>
    <property type="match status" value="1"/>
</dbReference>
<feature type="transmembrane region" description="Helical" evidence="7">
    <location>
        <begin position="359"/>
        <end position="378"/>
    </location>
</feature>
<evidence type="ECO:0000256" key="6">
    <source>
        <dbReference type="ARBA" id="ARBA00023136"/>
    </source>
</evidence>
<dbReference type="InterPro" id="IPR010290">
    <property type="entry name" value="TM_effector"/>
</dbReference>
<dbReference type="RefSeq" id="WP_387410095.1">
    <property type="nucleotide sequence ID" value="NZ_JBIASD010000005.1"/>
</dbReference>
<feature type="transmembrane region" description="Helical" evidence="7">
    <location>
        <begin position="257"/>
        <end position="280"/>
    </location>
</feature>
<keyword evidence="2" id="KW-0813">Transport</keyword>
<gene>
    <name evidence="8" type="ORF">ACFYXI_09810</name>
</gene>
<keyword evidence="4 7" id="KW-0812">Transmembrane</keyword>
<feature type="transmembrane region" description="Helical" evidence="7">
    <location>
        <begin position="171"/>
        <end position="192"/>
    </location>
</feature>
<feature type="transmembrane region" description="Helical" evidence="7">
    <location>
        <begin position="316"/>
        <end position="338"/>
    </location>
</feature>
<accession>A0ABW6SLQ6</accession>
<feature type="transmembrane region" description="Helical" evidence="7">
    <location>
        <begin position="95"/>
        <end position="125"/>
    </location>
</feature>
<protein>
    <submittedName>
        <fullName evidence="8">MFS transporter</fullName>
    </submittedName>
</protein>
<dbReference type="SUPFAM" id="SSF103473">
    <property type="entry name" value="MFS general substrate transporter"/>
    <property type="match status" value="1"/>
</dbReference>
<keyword evidence="9" id="KW-1185">Reference proteome</keyword>
<evidence type="ECO:0000256" key="4">
    <source>
        <dbReference type="ARBA" id="ARBA00022692"/>
    </source>
</evidence>
<evidence type="ECO:0000313" key="8">
    <source>
        <dbReference type="EMBL" id="MFF3665877.1"/>
    </source>
</evidence>
<dbReference type="PANTHER" id="PTHR23513:SF6">
    <property type="entry name" value="MAJOR FACILITATOR SUPERFAMILY ASSOCIATED DOMAIN-CONTAINING PROTEIN"/>
    <property type="match status" value="1"/>
</dbReference>